<organism evidence="2 3">
    <name type="scientific">Coraliomargarita sinensis</name>
    <dbReference type="NCBI Taxonomy" id="2174842"/>
    <lineage>
        <taxon>Bacteria</taxon>
        <taxon>Pseudomonadati</taxon>
        <taxon>Verrucomicrobiota</taxon>
        <taxon>Opitutia</taxon>
        <taxon>Puniceicoccales</taxon>
        <taxon>Coraliomargaritaceae</taxon>
        <taxon>Coraliomargarita</taxon>
    </lineage>
</organism>
<keyword evidence="1" id="KW-0812">Transmembrane</keyword>
<protein>
    <submittedName>
        <fullName evidence="2">Uncharacterized protein</fullName>
    </submittedName>
</protein>
<keyword evidence="1" id="KW-0472">Membrane</keyword>
<keyword evidence="3" id="KW-1185">Reference proteome</keyword>
<feature type="transmembrane region" description="Helical" evidence="1">
    <location>
        <begin position="95"/>
        <end position="118"/>
    </location>
</feature>
<evidence type="ECO:0000313" key="3">
    <source>
        <dbReference type="Proteomes" id="UP000247099"/>
    </source>
</evidence>
<proteinExistence type="predicted"/>
<accession>A0A317ZFT3</accession>
<dbReference type="Proteomes" id="UP000247099">
    <property type="component" value="Unassembled WGS sequence"/>
</dbReference>
<dbReference type="InParanoid" id="A0A317ZFT3"/>
<dbReference type="OrthoDB" id="7409915at2"/>
<dbReference type="RefSeq" id="WP_110130905.1">
    <property type="nucleotide sequence ID" value="NZ_QHJQ01000004.1"/>
</dbReference>
<sequence length="143" mass="16234">MHEITLEQPISADFEQLLAMVQTELQERELSRPKGKPKLKTYGSHFLLEWTGSSKDVVLEPTTDPMVAKLRIKETTWYRALVQLHKAKGSNIFKVYAAFFALMLAIIRLSGFIMAWQLPRLRGATMVATVLGLLTFLAVVWLS</sequence>
<comment type="caution">
    <text evidence="2">The sequence shown here is derived from an EMBL/GenBank/DDBJ whole genome shotgun (WGS) entry which is preliminary data.</text>
</comment>
<dbReference type="AlphaFoldDB" id="A0A317ZFT3"/>
<evidence type="ECO:0000313" key="2">
    <source>
        <dbReference type="EMBL" id="PXA04455.1"/>
    </source>
</evidence>
<keyword evidence="1" id="KW-1133">Transmembrane helix</keyword>
<reference evidence="2 3" key="1">
    <citation type="submission" date="2018-05" db="EMBL/GenBank/DDBJ databases">
        <title>Coraliomargarita sinensis sp. nov., isolated from a marine solar saltern.</title>
        <authorList>
            <person name="Zhou L.Y."/>
        </authorList>
    </citation>
    <scope>NUCLEOTIDE SEQUENCE [LARGE SCALE GENOMIC DNA]</scope>
    <source>
        <strain evidence="2 3">WN38</strain>
    </source>
</reference>
<gene>
    <name evidence="2" type="ORF">DDZ13_07965</name>
</gene>
<name>A0A317ZFT3_9BACT</name>
<dbReference type="EMBL" id="QHJQ01000004">
    <property type="protein sequence ID" value="PXA04455.1"/>
    <property type="molecule type" value="Genomic_DNA"/>
</dbReference>
<feature type="transmembrane region" description="Helical" evidence="1">
    <location>
        <begin position="124"/>
        <end position="142"/>
    </location>
</feature>
<evidence type="ECO:0000256" key="1">
    <source>
        <dbReference type="SAM" id="Phobius"/>
    </source>
</evidence>